<dbReference type="AlphaFoldDB" id="W6U0W4"/>
<feature type="transmembrane region" description="Helical" evidence="1">
    <location>
        <begin position="26"/>
        <end position="53"/>
    </location>
</feature>
<comment type="caution">
    <text evidence="2">The sequence shown here is derived from an EMBL/GenBank/DDBJ whole genome shotgun (WGS) entry which is preliminary data.</text>
</comment>
<dbReference type="GeneID" id="36346766"/>
<name>W6U0W4_ECHGR</name>
<evidence type="ECO:0000256" key="1">
    <source>
        <dbReference type="SAM" id="Phobius"/>
    </source>
</evidence>
<dbReference type="KEGG" id="egl:EGR_11051"/>
<evidence type="ECO:0000313" key="2">
    <source>
        <dbReference type="EMBL" id="EUB54091.1"/>
    </source>
</evidence>
<proteinExistence type="predicted"/>
<keyword evidence="1" id="KW-0472">Membrane</keyword>
<keyword evidence="1" id="KW-0812">Transmembrane</keyword>
<sequence>MSLAIVSLLMTGEDNAALVRCSGSAVGYFVLNAIHTTPIYIIFAPFLALLRLVSVSRDLRKHHVKTLTECGYNSTTTAELETARHVWQKI</sequence>
<keyword evidence="3" id="KW-1185">Reference proteome</keyword>
<dbReference type="STRING" id="6210.W6U0W4"/>
<dbReference type="EMBL" id="APAU02000349">
    <property type="protein sequence ID" value="EUB54091.1"/>
    <property type="molecule type" value="Genomic_DNA"/>
</dbReference>
<dbReference type="CTD" id="36346766"/>
<protein>
    <submittedName>
        <fullName evidence="2">Actin-2</fullName>
    </submittedName>
</protein>
<organism evidence="2 3">
    <name type="scientific">Echinococcus granulosus</name>
    <name type="common">Hydatid tapeworm</name>
    <dbReference type="NCBI Taxonomy" id="6210"/>
    <lineage>
        <taxon>Eukaryota</taxon>
        <taxon>Metazoa</taxon>
        <taxon>Spiralia</taxon>
        <taxon>Lophotrochozoa</taxon>
        <taxon>Platyhelminthes</taxon>
        <taxon>Cestoda</taxon>
        <taxon>Eucestoda</taxon>
        <taxon>Cyclophyllidea</taxon>
        <taxon>Taeniidae</taxon>
        <taxon>Echinococcus</taxon>
        <taxon>Echinococcus granulosus group</taxon>
    </lineage>
</organism>
<reference evidence="2 3" key="1">
    <citation type="journal article" date="2013" name="Nat. Genet.">
        <title>The genome of the hydatid tapeworm Echinococcus granulosus.</title>
        <authorList>
            <person name="Zheng H."/>
            <person name="Zhang W."/>
            <person name="Zhang L."/>
            <person name="Zhang Z."/>
            <person name="Li J."/>
            <person name="Lu G."/>
            <person name="Zhu Y."/>
            <person name="Wang Y."/>
            <person name="Huang Y."/>
            <person name="Liu J."/>
            <person name="Kang H."/>
            <person name="Chen J."/>
            <person name="Wang L."/>
            <person name="Chen A."/>
            <person name="Yu S."/>
            <person name="Gao Z."/>
            <person name="Jin L."/>
            <person name="Gu W."/>
            <person name="Wang Z."/>
            <person name="Zhao L."/>
            <person name="Shi B."/>
            <person name="Wen H."/>
            <person name="Lin R."/>
            <person name="Jones M.K."/>
            <person name="Brejova B."/>
            <person name="Vinar T."/>
            <person name="Zhao G."/>
            <person name="McManus D.P."/>
            <person name="Chen Z."/>
            <person name="Zhou Y."/>
            <person name="Wang S."/>
        </authorList>
    </citation>
    <scope>NUCLEOTIDE SEQUENCE [LARGE SCALE GENOMIC DNA]</scope>
</reference>
<gene>
    <name evidence="2" type="ORF">EGR_11051</name>
</gene>
<evidence type="ECO:0000313" key="3">
    <source>
        <dbReference type="Proteomes" id="UP000019149"/>
    </source>
</evidence>
<accession>W6U0W4</accession>
<keyword evidence="1" id="KW-1133">Transmembrane helix</keyword>
<dbReference type="RefSeq" id="XP_024345287.1">
    <property type="nucleotide sequence ID" value="XM_024500300.1"/>
</dbReference>
<dbReference type="Proteomes" id="UP000019149">
    <property type="component" value="Unassembled WGS sequence"/>
</dbReference>